<dbReference type="eggNOG" id="arCOG04253">
    <property type="taxonomic scope" value="Archaea"/>
</dbReference>
<evidence type="ECO:0000313" key="2">
    <source>
        <dbReference type="Proteomes" id="UP000001024"/>
    </source>
</evidence>
<accession>Q9HJ77</accession>
<organism evidence="1 2">
    <name type="scientific">Thermoplasma acidophilum (strain ATCC 25905 / DSM 1728 / JCM 9062 / NBRC 15155 / AMRC-C165)</name>
    <dbReference type="NCBI Taxonomy" id="273075"/>
    <lineage>
        <taxon>Archaea</taxon>
        <taxon>Methanobacteriati</taxon>
        <taxon>Thermoplasmatota</taxon>
        <taxon>Thermoplasmata</taxon>
        <taxon>Thermoplasmatales</taxon>
        <taxon>Thermoplasmataceae</taxon>
        <taxon>Thermoplasma</taxon>
    </lineage>
</organism>
<gene>
    <name evidence="1" type="ordered locus">Ta1095</name>
</gene>
<dbReference type="EMBL" id="AL445066">
    <property type="protein sequence ID" value="CAC12222.1"/>
    <property type="molecule type" value="Genomic_DNA"/>
</dbReference>
<dbReference type="InParanoid" id="Q9HJ77"/>
<dbReference type="KEGG" id="tac:Ta1095"/>
<evidence type="ECO:0000313" key="1">
    <source>
        <dbReference type="EMBL" id="CAC12222.1"/>
    </source>
</evidence>
<dbReference type="DNASU" id="1456604"/>
<name>Q9HJ77_THEAC</name>
<protein>
    <recommendedName>
        <fullName evidence="3">DUF763 domain-containing protein</fullName>
    </recommendedName>
</protein>
<dbReference type="PaxDb" id="273075-Ta1095"/>
<dbReference type="HOGENOM" id="CLU_061722_0_0_2"/>
<dbReference type="AlphaFoldDB" id="Q9HJ77"/>
<keyword evidence="2" id="KW-1185">Reference proteome</keyword>
<dbReference type="Pfam" id="PF05559">
    <property type="entry name" value="DUF763"/>
    <property type="match status" value="1"/>
</dbReference>
<dbReference type="Proteomes" id="UP000001024">
    <property type="component" value="Chromosome"/>
</dbReference>
<evidence type="ECO:0008006" key="3">
    <source>
        <dbReference type="Google" id="ProtNLM"/>
    </source>
</evidence>
<sequence length="363" mass="41269">MQMERRGISALPLHYGHPPEYLFKRAVKLSGIMAEIIVDTYGQGELIRRLADPFWFHSLSLVTGFDWNSSGTTVFTLSALKEYLSTRDLGVKVCGGKASAMADMRADLLSSVETGILKEDDKEYVYENARRIAKIDNSLLQDGYDLYMQFVVVSDRGRHAVIQQGMNSEDRMARRYHWLIGNERVDVEGRYGLSADKTSLNVLDLSATESRDNRSAIVASVREGEVWRFRSGAQSTLDNFSLPFLDLSGRVNWKKLRDLYEYGVDDFEKIYMEKGIGKSTLRALSYIAEVIYGPKASFRDPVKFSFAVGGKDGIPKPVNTYDYDRAIEFFSDLIREKDLNVREKETIARSLAHLSQMKTNFYS</sequence>
<reference evidence="1 2" key="1">
    <citation type="journal article" date="2000" name="Nature">
        <title>The genome sequence of the thermoacidophilic scavenger Thermoplasma acidophilum.</title>
        <authorList>
            <person name="Ruepp A."/>
            <person name="Graml W."/>
            <person name="Santos-Martinez M.L."/>
            <person name="Koretke K.K."/>
            <person name="Volker C."/>
            <person name="Mewes H.W."/>
            <person name="Frishman D."/>
            <person name="Stocker S."/>
            <person name="Lupas A.N."/>
            <person name="Baumeister W."/>
        </authorList>
    </citation>
    <scope>NUCLEOTIDE SEQUENCE [LARGE SCALE GENOMIC DNA]</scope>
    <source>
        <strain evidence="2">ATCC 25905 / DSM 1728 / JCM 9062 / NBRC 15155 / AMRC-C165</strain>
    </source>
</reference>
<dbReference type="InterPro" id="IPR008482">
    <property type="entry name" value="DUF763"/>
</dbReference>
<proteinExistence type="predicted"/>
<dbReference type="EnsemblBacteria" id="CAC12222">
    <property type="protein sequence ID" value="CAC12222"/>
    <property type="gene ID" value="CAC12222"/>
</dbReference>
<dbReference type="PANTHER" id="PTHR38597">
    <property type="entry name" value="BLL3834 PROTEIN"/>
    <property type="match status" value="1"/>
</dbReference>
<dbReference type="PANTHER" id="PTHR38597:SF1">
    <property type="entry name" value="BLL3834 PROTEIN"/>
    <property type="match status" value="1"/>
</dbReference>